<proteinExistence type="predicted"/>
<dbReference type="WBParaSite" id="EgrG_002062800">
    <property type="protein sequence ID" value="EgrG_002062800"/>
    <property type="gene ID" value="EgrG_002062800"/>
</dbReference>
<gene>
    <name evidence="1" type="ORF">EgrG_002062800</name>
</gene>
<dbReference type="EMBL" id="LK028743">
    <property type="protein sequence ID" value="CDS25140.1"/>
    <property type="molecule type" value="Genomic_DNA"/>
</dbReference>
<name>A0A068X535_ECHGR</name>
<evidence type="ECO:0000313" key="3">
    <source>
        <dbReference type="WBParaSite" id="EgrG_002062800"/>
    </source>
</evidence>
<sequence>MSVAPVFHPTATGVLQVPHQTSSQHEFKEMLATDDVLRFTLPHYFNTAVNMLPWLFNLYSFGLQSSGRAEMIGEALKAAQVKAQEQAQLPVSCLCLRGNNNTNNF</sequence>
<protein>
    <submittedName>
        <fullName evidence="3">Glycosyl transferase</fullName>
    </submittedName>
</protein>
<reference evidence="1" key="2">
    <citation type="submission" date="2014-06" db="EMBL/GenBank/DDBJ databases">
        <authorList>
            <person name="Aslett M."/>
        </authorList>
    </citation>
    <scope>NUCLEOTIDE SEQUENCE</scope>
</reference>
<reference evidence="1 2" key="1">
    <citation type="journal article" date="2013" name="Nature">
        <title>The genomes of four tapeworm species reveal adaptations to parasitism.</title>
        <authorList>
            <person name="Tsai I.J."/>
            <person name="Zarowiecki M."/>
            <person name="Holroyd N."/>
            <person name="Garciarrubio A."/>
            <person name="Sanchez-Flores A."/>
            <person name="Brooks K.L."/>
            <person name="Tracey A."/>
            <person name="Bobes R.J."/>
            <person name="Fragoso G."/>
            <person name="Sciutto E."/>
            <person name="Aslett M."/>
            <person name="Beasley H."/>
            <person name="Bennett H.M."/>
            <person name="Cai J."/>
            <person name="Camicia F."/>
            <person name="Clark R."/>
            <person name="Cucher M."/>
            <person name="De Silva N."/>
            <person name="Day T.A."/>
            <person name="Deplazes P."/>
            <person name="Estrada K."/>
            <person name="Fernandez C."/>
            <person name="Holland P.W."/>
            <person name="Hou J."/>
            <person name="Hu S."/>
            <person name="Huckvale T."/>
            <person name="Hung S.S."/>
            <person name="Kamenetzky L."/>
            <person name="Keane J.A."/>
            <person name="Kiss F."/>
            <person name="Koziol U."/>
            <person name="Lambert O."/>
            <person name="Liu K."/>
            <person name="Luo X."/>
            <person name="Luo Y."/>
            <person name="Macchiaroli N."/>
            <person name="Nichol S."/>
            <person name="Paps J."/>
            <person name="Parkinson J."/>
            <person name="Pouchkina-Stantcheva N."/>
            <person name="Riddiford N."/>
            <person name="Rosenzvit M."/>
            <person name="Salinas G."/>
            <person name="Wasmuth J.D."/>
            <person name="Zamanian M."/>
            <person name="Zheng Y."/>
            <person name="Cai X."/>
            <person name="Soberon X."/>
            <person name="Olson P.D."/>
            <person name="Laclette J.P."/>
            <person name="Brehm K."/>
            <person name="Berriman M."/>
            <person name="Garciarrubio A."/>
            <person name="Bobes R.J."/>
            <person name="Fragoso G."/>
            <person name="Sanchez-Flores A."/>
            <person name="Estrada K."/>
            <person name="Cevallos M.A."/>
            <person name="Morett E."/>
            <person name="Gonzalez V."/>
            <person name="Portillo T."/>
            <person name="Ochoa-Leyva A."/>
            <person name="Jose M.V."/>
            <person name="Sciutto E."/>
            <person name="Landa A."/>
            <person name="Jimenez L."/>
            <person name="Valdes V."/>
            <person name="Carrero J.C."/>
            <person name="Larralde C."/>
            <person name="Morales-Montor J."/>
            <person name="Limon-Lason J."/>
            <person name="Soberon X."/>
            <person name="Laclette J.P."/>
        </authorList>
    </citation>
    <scope>NUCLEOTIDE SEQUENCE [LARGE SCALE GENOMIC DNA]</scope>
</reference>
<dbReference type="OrthoDB" id="74183at2759"/>
<reference evidence="3" key="3">
    <citation type="submission" date="2020-10" db="UniProtKB">
        <authorList>
            <consortium name="WormBaseParasite"/>
        </authorList>
    </citation>
    <scope>IDENTIFICATION</scope>
</reference>
<dbReference type="AlphaFoldDB" id="A0A068X535"/>
<evidence type="ECO:0000313" key="2">
    <source>
        <dbReference type="Proteomes" id="UP000492820"/>
    </source>
</evidence>
<dbReference type="Proteomes" id="UP000492820">
    <property type="component" value="Unassembled WGS sequence"/>
</dbReference>
<organism evidence="1">
    <name type="scientific">Echinococcus granulosus</name>
    <name type="common">Hydatid tapeworm</name>
    <dbReference type="NCBI Taxonomy" id="6210"/>
    <lineage>
        <taxon>Eukaryota</taxon>
        <taxon>Metazoa</taxon>
        <taxon>Spiralia</taxon>
        <taxon>Lophotrochozoa</taxon>
        <taxon>Platyhelminthes</taxon>
        <taxon>Cestoda</taxon>
        <taxon>Eucestoda</taxon>
        <taxon>Cyclophyllidea</taxon>
        <taxon>Taeniidae</taxon>
        <taxon>Echinococcus</taxon>
        <taxon>Echinococcus granulosus group</taxon>
    </lineage>
</organism>
<evidence type="ECO:0000313" key="1">
    <source>
        <dbReference type="EMBL" id="CDS25140.1"/>
    </source>
</evidence>
<accession>A0A068X535</accession>